<keyword evidence="1" id="KW-0418">Kinase</keyword>
<evidence type="ECO:0000313" key="1">
    <source>
        <dbReference type="EMBL" id="KAJ1672692.1"/>
    </source>
</evidence>
<protein>
    <submittedName>
        <fullName evidence="1">TFIIH complex serine/threonine-protein kinase subunit kin28</fullName>
        <ecNumber evidence="1">2.7.11.2</ecNumber>
    </submittedName>
</protein>
<dbReference type="EC" id="2.7.11.2" evidence="1"/>
<keyword evidence="1" id="KW-0808">Transferase</keyword>
<evidence type="ECO:0000313" key="2">
    <source>
        <dbReference type="Proteomes" id="UP001145114"/>
    </source>
</evidence>
<dbReference type="EMBL" id="JAMZIH010007978">
    <property type="protein sequence ID" value="KAJ1672692.1"/>
    <property type="molecule type" value="Genomic_DNA"/>
</dbReference>
<accession>A0ACC1H9A5</accession>
<keyword evidence="2" id="KW-1185">Reference proteome</keyword>
<organism evidence="1 2">
    <name type="scientific">Spiromyces aspiralis</name>
    <dbReference type="NCBI Taxonomy" id="68401"/>
    <lineage>
        <taxon>Eukaryota</taxon>
        <taxon>Fungi</taxon>
        <taxon>Fungi incertae sedis</taxon>
        <taxon>Zoopagomycota</taxon>
        <taxon>Kickxellomycotina</taxon>
        <taxon>Kickxellomycetes</taxon>
        <taxon>Kickxellales</taxon>
        <taxon>Kickxellaceae</taxon>
        <taxon>Spiromyces</taxon>
    </lineage>
</organism>
<reference evidence="1" key="1">
    <citation type="submission" date="2022-06" db="EMBL/GenBank/DDBJ databases">
        <title>Phylogenomic reconstructions and comparative analyses of Kickxellomycotina fungi.</title>
        <authorList>
            <person name="Reynolds N.K."/>
            <person name="Stajich J.E."/>
            <person name="Barry K."/>
            <person name="Grigoriev I.V."/>
            <person name="Crous P."/>
            <person name="Smith M.E."/>
        </authorList>
    </citation>
    <scope>NUCLEOTIDE SEQUENCE</scope>
    <source>
        <strain evidence="1">RSA 2271</strain>
    </source>
</reference>
<gene>
    <name evidence="1" type="primary">KIN28_2</name>
    <name evidence="1" type="ORF">EV182_006682</name>
</gene>
<proteinExistence type="predicted"/>
<name>A0ACC1H9A5_9FUNG</name>
<sequence length="199" mass="22506">MSCRWYRAPELLFGSRQYTGAIDMWAVGCIFAELMLRVPFVAGNSDMNQLDLIFHALGTPTESDWPGMTKLPDYVKFERTYPKTDLRSLFTGTGADALELLKGMLEYDPKKRLTARQALASQYFRNQPLPTLPQDLPKPSANPIVESESETTRQQVDKKRKVDQAFAEIVDNGDETQTAWKSKLEPVAKKLEFVRSPAA</sequence>
<dbReference type="Proteomes" id="UP001145114">
    <property type="component" value="Unassembled WGS sequence"/>
</dbReference>
<comment type="caution">
    <text evidence="1">The sequence shown here is derived from an EMBL/GenBank/DDBJ whole genome shotgun (WGS) entry which is preliminary data.</text>
</comment>